<feature type="region of interest" description="Disordered" evidence="1">
    <location>
        <begin position="73"/>
        <end position="99"/>
    </location>
</feature>
<reference evidence="2 3" key="1">
    <citation type="journal article" date="2013" name="Proc. Natl. Acad. Sci. U.S.A.">
        <title>The king cobra genome reveals dynamic gene evolution and adaptation in the snake venom system.</title>
        <authorList>
            <person name="Vonk F.J."/>
            <person name="Casewell N.R."/>
            <person name="Henkel C.V."/>
            <person name="Heimberg A.M."/>
            <person name="Jansen H.J."/>
            <person name="McCleary R.J."/>
            <person name="Kerkkamp H.M."/>
            <person name="Vos R.A."/>
            <person name="Guerreiro I."/>
            <person name="Calvete J.J."/>
            <person name="Wuster W."/>
            <person name="Woods A.E."/>
            <person name="Logan J.M."/>
            <person name="Harrison R.A."/>
            <person name="Castoe T.A."/>
            <person name="de Koning A.P."/>
            <person name="Pollock D.D."/>
            <person name="Yandell M."/>
            <person name="Calderon D."/>
            <person name="Renjifo C."/>
            <person name="Currier R.B."/>
            <person name="Salgado D."/>
            <person name="Pla D."/>
            <person name="Sanz L."/>
            <person name="Hyder A.S."/>
            <person name="Ribeiro J.M."/>
            <person name="Arntzen J.W."/>
            <person name="van den Thillart G.E."/>
            <person name="Boetzer M."/>
            <person name="Pirovano W."/>
            <person name="Dirks R.P."/>
            <person name="Spaink H.P."/>
            <person name="Duboule D."/>
            <person name="McGlinn E."/>
            <person name="Kini R.M."/>
            <person name="Richardson M.K."/>
        </authorList>
    </citation>
    <scope>NUCLEOTIDE SEQUENCE</scope>
    <source>
        <tissue evidence="2">Blood</tissue>
    </source>
</reference>
<feature type="compositionally biased region" description="Basic and acidic residues" evidence="1">
    <location>
        <begin position="181"/>
        <end position="211"/>
    </location>
</feature>
<organism evidence="2 3">
    <name type="scientific">Ophiophagus hannah</name>
    <name type="common">King cobra</name>
    <name type="synonym">Naja hannah</name>
    <dbReference type="NCBI Taxonomy" id="8665"/>
    <lineage>
        <taxon>Eukaryota</taxon>
        <taxon>Metazoa</taxon>
        <taxon>Chordata</taxon>
        <taxon>Craniata</taxon>
        <taxon>Vertebrata</taxon>
        <taxon>Euteleostomi</taxon>
        <taxon>Lepidosauria</taxon>
        <taxon>Squamata</taxon>
        <taxon>Bifurcata</taxon>
        <taxon>Unidentata</taxon>
        <taxon>Episquamata</taxon>
        <taxon>Toxicofera</taxon>
        <taxon>Serpentes</taxon>
        <taxon>Colubroidea</taxon>
        <taxon>Elapidae</taxon>
        <taxon>Elapinae</taxon>
        <taxon>Ophiophagus</taxon>
    </lineage>
</organism>
<feature type="compositionally biased region" description="Basic and acidic residues" evidence="1">
    <location>
        <begin position="131"/>
        <end position="173"/>
    </location>
</feature>
<feature type="region of interest" description="Disordered" evidence="1">
    <location>
        <begin position="131"/>
        <end position="218"/>
    </location>
</feature>
<evidence type="ECO:0000256" key="1">
    <source>
        <dbReference type="SAM" id="MobiDB-lite"/>
    </source>
</evidence>
<name>V8NCR4_OPHHA</name>
<evidence type="ECO:0000313" key="3">
    <source>
        <dbReference type="Proteomes" id="UP000018936"/>
    </source>
</evidence>
<proteinExistence type="predicted"/>
<keyword evidence="3" id="KW-1185">Reference proteome</keyword>
<accession>V8NCR4</accession>
<comment type="caution">
    <text evidence="2">The sequence shown here is derived from an EMBL/GenBank/DDBJ whole genome shotgun (WGS) entry which is preliminary data.</text>
</comment>
<dbReference type="AlphaFoldDB" id="V8NCR4"/>
<sequence>MVCCHSSKGQLTFFGGSPKGKCESRWAHWWHICARPSVPPPPERLVLLRQLRQRKAGLIVVRLVTQSRGPLRQDHGVTRFAPSEPSLAPATRDLGGPEGKPWGMPAFGAERGPKTCMVFFLGFSQWSEPRRESKRLGGRNLSREREREREREGGRGRRRGREREREIGKERKRERQRQKKREREGEKERERRRERDRERGRQKERQKRETLGIHTYQA</sequence>
<dbReference type="EMBL" id="AZIM01005020">
    <property type="protein sequence ID" value="ETE60034.1"/>
    <property type="molecule type" value="Genomic_DNA"/>
</dbReference>
<protein>
    <submittedName>
        <fullName evidence="2">Genetic suppressor element 1</fullName>
    </submittedName>
</protein>
<feature type="non-terminal residue" evidence="2">
    <location>
        <position position="1"/>
    </location>
</feature>
<evidence type="ECO:0000313" key="2">
    <source>
        <dbReference type="EMBL" id="ETE60034.1"/>
    </source>
</evidence>
<gene>
    <name evidence="2" type="primary">gse1</name>
    <name evidence="2" type="ORF">L345_14236</name>
</gene>
<dbReference type="Proteomes" id="UP000018936">
    <property type="component" value="Unassembled WGS sequence"/>
</dbReference>